<dbReference type="SMART" id="SM01030">
    <property type="entry name" value="BHD_1"/>
    <property type="match status" value="1"/>
</dbReference>
<comment type="subcellular location">
    <subcellularLocation>
        <location evidence="1">Nucleus</location>
    </subcellularLocation>
</comment>
<feature type="compositionally biased region" description="Low complexity" evidence="6">
    <location>
        <begin position="8"/>
        <end position="27"/>
    </location>
</feature>
<dbReference type="GO" id="GO:0003697">
    <property type="term" value="F:single-stranded DNA binding"/>
    <property type="evidence" value="ECO:0007669"/>
    <property type="project" value="TreeGrafter"/>
</dbReference>
<dbReference type="Gene3D" id="3.30.70.2460">
    <property type="entry name" value="Rad4, beta-hairpin domain BHD3"/>
    <property type="match status" value="1"/>
</dbReference>
<evidence type="ECO:0000259" key="9">
    <source>
        <dbReference type="SMART" id="SM01032"/>
    </source>
</evidence>
<dbReference type="InterPro" id="IPR038765">
    <property type="entry name" value="Papain-like_cys_pep_sf"/>
</dbReference>
<feature type="compositionally biased region" description="Acidic residues" evidence="6">
    <location>
        <begin position="796"/>
        <end position="813"/>
    </location>
</feature>
<feature type="domain" description="Rad4 beta-hairpin" evidence="7">
    <location>
        <begin position="527"/>
        <end position="584"/>
    </location>
</feature>
<name>A0AAW0R1G6_9PEZI</name>
<feature type="region of interest" description="Disordered" evidence="6">
    <location>
        <begin position="772"/>
        <end position="834"/>
    </location>
</feature>
<evidence type="ECO:0000313" key="11">
    <source>
        <dbReference type="Proteomes" id="UP001392437"/>
    </source>
</evidence>
<feature type="region of interest" description="Disordered" evidence="6">
    <location>
        <begin position="1"/>
        <end position="108"/>
    </location>
</feature>
<evidence type="ECO:0000256" key="4">
    <source>
        <dbReference type="ARBA" id="ARBA00023204"/>
    </source>
</evidence>
<evidence type="ECO:0000313" key="10">
    <source>
        <dbReference type="EMBL" id="KAK8121044.1"/>
    </source>
</evidence>
<dbReference type="Pfam" id="PF03835">
    <property type="entry name" value="Rad4"/>
    <property type="match status" value="1"/>
</dbReference>
<dbReference type="GO" id="GO:0006289">
    <property type="term" value="P:nucleotide-excision repair"/>
    <property type="evidence" value="ECO:0007669"/>
    <property type="project" value="InterPro"/>
</dbReference>
<dbReference type="InterPro" id="IPR018327">
    <property type="entry name" value="BHD_2"/>
</dbReference>
<evidence type="ECO:0000256" key="3">
    <source>
        <dbReference type="ARBA" id="ARBA00022763"/>
    </source>
</evidence>
<dbReference type="AlphaFoldDB" id="A0AAW0R1G6"/>
<dbReference type="SUPFAM" id="SSF54001">
    <property type="entry name" value="Cysteine proteinases"/>
    <property type="match status" value="1"/>
</dbReference>
<evidence type="ECO:0000256" key="6">
    <source>
        <dbReference type="SAM" id="MobiDB-lite"/>
    </source>
</evidence>
<dbReference type="GO" id="GO:0006298">
    <property type="term" value="P:mismatch repair"/>
    <property type="evidence" value="ECO:0007669"/>
    <property type="project" value="TreeGrafter"/>
</dbReference>
<keyword evidence="5" id="KW-0539">Nucleus</keyword>
<keyword evidence="3" id="KW-0227">DNA damage</keyword>
<comment type="caution">
    <text evidence="10">The sequence shown here is derived from an EMBL/GenBank/DDBJ whole genome shotgun (WGS) entry which is preliminary data.</text>
</comment>
<dbReference type="PANTHER" id="PTHR12135">
    <property type="entry name" value="DNA REPAIR PROTEIN XP-C / RAD4"/>
    <property type="match status" value="1"/>
</dbReference>
<accession>A0AAW0R1G6</accession>
<dbReference type="SMART" id="SM01031">
    <property type="entry name" value="BHD_2"/>
    <property type="match status" value="1"/>
</dbReference>
<proteinExistence type="inferred from homology"/>
<dbReference type="InterPro" id="IPR018328">
    <property type="entry name" value="Rad4_beta-hairpin_dom3"/>
</dbReference>
<feature type="domain" description="Rad4 beta-hairpin" evidence="8">
    <location>
        <begin position="586"/>
        <end position="648"/>
    </location>
</feature>
<dbReference type="SMART" id="SM01032">
    <property type="entry name" value="BHD_3"/>
    <property type="match status" value="1"/>
</dbReference>
<evidence type="ECO:0000256" key="1">
    <source>
        <dbReference type="ARBA" id="ARBA00004123"/>
    </source>
</evidence>
<dbReference type="EMBL" id="JAQQWP010000004">
    <property type="protein sequence ID" value="KAK8121044.1"/>
    <property type="molecule type" value="Genomic_DNA"/>
</dbReference>
<dbReference type="InterPro" id="IPR004583">
    <property type="entry name" value="DNA_repair_Rad4"/>
</dbReference>
<dbReference type="GO" id="GO:0071942">
    <property type="term" value="C:XPC complex"/>
    <property type="evidence" value="ECO:0007669"/>
    <property type="project" value="TreeGrafter"/>
</dbReference>
<dbReference type="GO" id="GO:0005737">
    <property type="term" value="C:cytoplasm"/>
    <property type="evidence" value="ECO:0007669"/>
    <property type="project" value="TreeGrafter"/>
</dbReference>
<dbReference type="Pfam" id="PF10405">
    <property type="entry name" value="BHD_3"/>
    <property type="match status" value="1"/>
</dbReference>
<feature type="compositionally biased region" description="Acidic residues" evidence="6">
    <location>
        <begin position="87"/>
        <end position="99"/>
    </location>
</feature>
<keyword evidence="11" id="KW-1185">Reference proteome</keyword>
<gene>
    <name evidence="10" type="ORF">PG999_005164</name>
</gene>
<sequence length="834" mass="93561">MAGRKRAAPSSARSAASTRTTRSTRASGNRDAVPDVYQQMLSDAEVRPNVTAESPERPAKRRKPGERPKPPPKPSAHVPEHPKPSESEEEEDEDIEFEDVGLPLPTIQTIMRDSDEEADDDDDDELEFENIDFSLAEANASQINNEPKEIQLDLTARANAAPRRTADRRKPINKIEKDRRVEIHKTHLLCLLSHVARRNRWCNDAQVQRTMKRLLTNKMITYLNPGSNLSQFGQTNSLKEGLKQLEAKFKSEYTITERGLRRALWADSEEQLKDYQLPDDTETVMEKSDFCEVAKSLKGSRDVGAQLYCALLRSAGVEARLVCSLQPLSFAPGGPSMSQAPKPKKYLSVEERLARQPKYDSNFETPGIDKNAPSALRRLGHPSAAAWQFPSMATPRAPRPEQDAPKKIRECQFPIYWVEVLDVAHQKWQPVDPLVTHSFWKPKILEPPANERDNCMTYVVGFEADGSVTDVTRRYAKAYNSKTRKMRIESVAANGERWWRKALKAYSRGYTTDLDQIESNELAAAEAREPMPRNVADFKDHPVYALERHLRRNEVLVPEAQAAGTVGAGSKGPLERIYRRTDVRLARTREKWYRMGREVPGDEVPVKWLPKRVRKQMDAFGDEEDEDDGGEAGTPIFTMEQTKLYEPPPVVNGVIPKNRFRNLDVYVPSMVPKGGAYVADDLASHAAYVLGIDYAPALTGFQFRGKKGTAVLYGAVVASEHEEAVRAVIGGLRDVAADMERERRSREVLKMWKRFLMNLRVRQRIWAGVEEGAEDEVGPDEVEKMADEEARKAEELAEAEAEAEAEGEGEGSEAEGGFIVGDDDGDYGGGGFFG</sequence>
<dbReference type="Gene3D" id="2.20.20.110">
    <property type="entry name" value="Rad4, beta-hairpin domain BHD1"/>
    <property type="match status" value="1"/>
</dbReference>
<dbReference type="InterPro" id="IPR018326">
    <property type="entry name" value="Rad4_beta-hairpin_dom1"/>
</dbReference>
<evidence type="ECO:0000259" key="8">
    <source>
        <dbReference type="SMART" id="SM01031"/>
    </source>
</evidence>
<evidence type="ECO:0000259" key="7">
    <source>
        <dbReference type="SMART" id="SM01030"/>
    </source>
</evidence>
<dbReference type="Gene3D" id="3.90.260.10">
    <property type="entry name" value="Transglutaminase-like"/>
    <property type="match status" value="1"/>
</dbReference>
<dbReference type="Pfam" id="PF10404">
    <property type="entry name" value="BHD_2"/>
    <property type="match status" value="1"/>
</dbReference>
<dbReference type="InterPro" id="IPR042488">
    <property type="entry name" value="Rad4_BHD3_sf"/>
</dbReference>
<dbReference type="Proteomes" id="UP001392437">
    <property type="component" value="Unassembled WGS sequence"/>
</dbReference>
<comment type="similarity">
    <text evidence="2">Belongs to the XPC family.</text>
</comment>
<dbReference type="GO" id="GO:0000111">
    <property type="term" value="C:nucleotide-excision repair factor 2 complex"/>
    <property type="evidence" value="ECO:0007669"/>
    <property type="project" value="TreeGrafter"/>
</dbReference>
<dbReference type="InterPro" id="IPR018325">
    <property type="entry name" value="Rad4/PNGase_transGLS-fold"/>
</dbReference>
<protein>
    <submittedName>
        <fullName evidence="10">DNA repair protein rhp41</fullName>
    </submittedName>
</protein>
<dbReference type="InterPro" id="IPR036985">
    <property type="entry name" value="Transglutaminase-like_sf"/>
</dbReference>
<organism evidence="10 11">
    <name type="scientific">Apiospora kogelbergensis</name>
    <dbReference type="NCBI Taxonomy" id="1337665"/>
    <lineage>
        <taxon>Eukaryota</taxon>
        <taxon>Fungi</taxon>
        <taxon>Dikarya</taxon>
        <taxon>Ascomycota</taxon>
        <taxon>Pezizomycotina</taxon>
        <taxon>Sordariomycetes</taxon>
        <taxon>Xylariomycetidae</taxon>
        <taxon>Amphisphaeriales</taxon>
        <taxon>Apiosporaceae</taxon>
        <taxon>Apiospora</taxon>
    </lineage>
</organism>
<dbReference type="PANTHER" id="PTHR12135:SF0">
    <property type="entry name" value="DNA REPAIR PROTEIN COMPLEMENTING XP-C CELLS"/>
    <property type="match status" value="1"/>
</dbReference>
<dbReference type="Pfam" id="PF10403">
    <property type="entry name" value="BHD_1"/>
    <property type="match status" value="1"/>
</dbReference>
<dbReference type="GO" id="GO:0003684">
    <property type="term" value="F:damaged DNA binding"/>
    <property type="evidence" value="ECO:0007669"/>
    <property type="project" value="InterPro"/>
</dbReference>
<evidence type="ECO:0000256" key="2">
    <source>
        <dbReference type="ARBA" id="ARBA00009525"/>
    </source>
</evidence>
<evidence type="ECO:0000256" key="5">
    <source>
        <dbReference type="ARBA" id="ARBA00023242"/>
    </source>
</evidence>
<feature type="compositionally biased region" description="Basic and acidic residues" evidence="6">
    <location>
        <begin position="781"/>
        <end position="795"/>
    </location>
</feature>
<feature type="domain" description="Rad4 beta-hairpin" evidence="9">
    <location>
        <begin position="655"/>
        <end position="729"/>
    </location>
</feature>
<reference evidence="10 11" key="1">
    <citation type="submission" date="2023-01" db="EMBL/GenBank/DDBJ databases">
        <title>Analysis of 21 Apiospora genomes using comparative genomics revels a genus with tremendous synthesis potential of carbohydrate active enzymes and secondary metabolites.</title>
        <authorList>
            <person name="Sorensen T."/>
        </authorList>
    </citation>
    <scope>NUCLEOTIDE SEQUENCE [LARGE SCALE GENOMIC DNA]</scope>
    <source>
        <strain evidence="10 11">CBS 117206</strain>
    </source>
</reference>
<keyword evidence="4" id="KW-0234">DNA repair</keyword>